<evidence type="ECO:0000313" key="3">
    <source>
        <dbReference type="Proteomes" id="UP000291591"/>
    </source>
</evidence>
<proteinExistence type="predicted"/>
<accession>A0A4Q7V2K4</accession>
<dbReference type="Proteomes" id="UP000291591">
    <property type="component" value="Unassembled WGS sequence"/>
</dbReference>
<dbReference type="AlphaFoldDB" id="A0A4Q7V2K4"/>
<comment type="caution">
    <text evidence="2">The sequence shown here is derived from an EMBL/GenBank/DDBJ whole genome shotgun (WGS) entry which is preliminary data.</text>
</comment>
<feature type="transmembrane region" description="Helical" evidence="1">
    <location>
        <begin position="62"/>
        <end position="80"/>
    </location>
</feature>
<keyword evidence="1" id="KW-0812">Transmembrane</keyword>
<feature type="transmembrane region" description="Helical" evidence="1">
    <location>
        <begin position="24"/>
        <end position="50"/>
    </location>
</feature>
<name>A0A4Q7V2K4_PSEST</name>
<keyword evidence="1" id="KW-1133">Transmembrane helix</keyword>
<evidence type="ECO:0000313" key="2">
    <source>
        <dbReference type="EMBL" id="RZT87621.1"/>
    </source>
</evidence>
<evidence type="ECO:0000256" key="1">
    <source>
        <dbReference type="SAM" id="Phobius"/>
    </source>
</evidence>
<keyword evidence="3" id="KW-1185">Reference proteome</keyword>
<protein>
    <submittedName>
        <fullName evidence="2">Uncharacterized protein</fullName>
    </submittedName>
</protein>
<reference evidence="2 3" key="1">
    <citation type="submission" date="2019-02" db="EMBL/GenBank/DDBJ databases">
        <title>Sequencing the genomes of 1000 actinobacteria strains.</title>
        <authorList>
            <person name="Klenk H.-P."/>
        </authorList>
    </citation>
    <scope>NUCLEOTIDE SEQUENCE [LARGE SCALE GENOMIC DNA]</scope>
    <source>
        <strain evidence="2 3">DSM 45779</strain>
    </source>
</reference>
<organism evidence="2 3">
    <name type="scientific">Pseudonocardia sediminis</name>
    <dbReference type="NCBI Taxonomy" id="1397368"/>
    <lineage>
        <taxon>Bacteria</taxon>
        <taxon>Bacillati</taxon>
        <taxon>Actinomycetota</taxon>
        <taxon>Actinomycetes</taxon>
        <taxon>Pseudonocardiales</taxon>
        <taxon>Pseudonocardiaceae</taxon>
        <taxon>Pseudonocardia</taxon>
    </lineage>
</organism>
<keyword evidence="1" id="KW-0472">Membrane</keyword>
<dbReference type="EMBL" id="SHKL01000001">
    <property type="protein sequence ID" value="RZT87621.1"/>
    <property type="molecule type" value="Genomic_DNA"/>
</dbReference>
<gene>
    <name evidence="2" type="ORF">EV383_4547</name>
</gene>
<sequence>MGVNGGWVPGGSVELSPAWWRAAIALLACVAFLVGGIALLAVGLTGWQVIDAGAAGDLQTRAVSLVIGGLFACGAAMMAARAGGVRRRARVVVSGDGVELVAPGVPDRPVRIPWPAIATIGVEGDGAGGGAAPVLPGRARLLITLRSRPASDAVLELLESEPGRIVYRLDGFDIPAVRRTVNGFALRCHDPVT</sequence>